<dbReference type="EMBL" id="SPHZ02000001">
    <property type="protein sequence ID" value="KAF0932027.1"/>
    <property type="molecule type" value="Genomic_DNA"/>
</dbReference>
<evidence type="ECO:0000313" key="2">
    <source>
        <dbReference type="EMBL" id="KAF0932027.1"/>
    </source>
</evidence>
<protein>
    <submittedName>
        <fullName evidence="2">Uncharacterized protein</fullName>
    </submittedName>
</protein>
<dbReference type="AlphaFoldDB" id="A0A6G1F538"/>
<reference evidence="2 3" key="1">
    <citation type="submission" date="2019-11" db="EMBL/GenBank/DDBJ databases">
        <title>Whole genome sequence of Oryza granulata.</title>
        <authorList>
            <person name="Li W."/>
        </authorList>
    </citation>
    <scope>NUCLEOTIDE SEQUENCE [LARGE SCALE GENOMIC DNA]</scope>
    <source>
        <strain evidence="3">cv. Menghai</strain>
        <tissue evidence="2">Leaf</tissue>
    </source>
</reference>
<dbReference type="Proteomes" id="UP000479710">
    <property type="component" value="Unassembled WGS sequence"/>
</dbReference>
<name>A0A6G1F538_9ORYZ</name>
<evidence type="ECO:0000256" key="1">
    <source>
        <dbReference type="SAM" id="MobiDB-lite"/>
    </source>
</evidence>
<keyword evidence="3" id="KW-1185">Reference proteome</keyword>
<feature type="region of interest" description="Disordered" evidence="1">
    <location>
        <begin position="64"/>
        <end position="91"/>
    </location>
</feature>
<gene>
    <name evidence="2" type="ORF">E2562_007834</name>
</gene>
<accession>A0A6G1F538</accession>
<comment type="caution">
    <text evidence="2">The sequence shown here is derived from an EMBL/GenBank/DDBJ whole genome shotgun (WGS) entry which is preliminary data.</text>
</comment>
<feature type="compositionally biased region" description="Basic and acidic residues" evidence="1">
    <location>
        <begin position="64"/>
        <end position="80"/>
    </location>
</feature>
<evidence type="ECO:0000313" key="3">
    <source>
        <dbReference type="Proteomes" id="UP000479710"/>
    </source>
</evidence>
<proteinExistence type="predicted"/>
<organism evidence="2 3">
    <name type="scientific">Oryza meyeriana var. granulata</name>
    <dbReference type="NCBI Taxonomy" id="110450"/>
    <lineage>
        <taxon>Eukaryota</taxon>
        <taxon>Viridiplantae</taxon>
        <taxon>Streptophyta</taxon>
        <taxon>Embryophyta</taxon>
        <taxon>Tracheophyta</taxon>
        <taxon>Spermatophyta</taxon>
        <taxon>Magnoliopsida</taxon>
        <taxon>Liliopsida</taxon>
        <taxon>Poales</taxon>
        <taxon>Poaceae</taxon>
        <taxon>BOP clade</taxon>
        <taxon>Oryzoideae</taxon>
        <taxon>Oryzeae</taxon>
        <taxon>Oryzinae</taxon>
        <taxon>Oryza</taxon>
        <taxon>Oryza meyeriana</taxon>
    </lineage>
</organism>
<sequence length="91" mass="10068">MADSIDVIRAATWTVPEQKEARILCCGSTVARAQRGSNRRCWLKTPEDLILAINGVFFYKHPPSDAEDSKAPIPPNDRRYSKAGIGRLPTA</sequence>